<sequence>MLDPFHKASANVKTAGGSADAPPGHPSTWSLEDFDVSTALEFSSIASRSYFKAIEAVAEALEEWDRPQGITSGWQVLKGKWQACFSPSGNKLIKAGYIAEWDPADSFTPAQKANLSYCRK</sequence>
<evidence type="ECO:0000313" key="2">
    <source>
        <dbReference type="Proteomes" id="UP001465755"/>
    </source>
</evidence>
<accession>A0AAW1PQ45</accession>
<keyword evidence="2" id="KW-1185">Reference proteome</keyword>
<organism evidence="1 2">
    <name type="scientific">Symbiochloris irregularis</name>
    <dbReference type="NCBI Taxonomy" id="706552"/>
    <lineage>
        <taxon>Eukaryota</taxon>
        <taxon>Viridiplantae</taxon>
        <taxon>Chlorophyta</taxon>
        <taxon>core chlorophytes</taxon>
        <taxon>Trebouxiophyceae</taxon>
        <taxon>Trebouxiales</taxon>
        <taxon>Trebouxiaceae</taxon>
        <taxon>Symbiochloris</taxon>
    </lineage>
</organism>
<evidence type="ECO:0000313" key="1">
    <source>
        <dbReference type="EMBL" id="KAK9811945.1"/>
    </source>
</evidence>
<proteinExistence type="predicted"/>
<protein>
    <submittedName>
        <fullName evidence="1">Uncharacterized protein</fullName>
    </submittedName>
</protein>
<dbReference type="EMBL" id="JALJOQ010000010">
    <property type="protein sequence ID" value="KAK9811945.1"/>
    <property type="molecule type" value="Genomic_DNA"/>
</dbReference>
<name>A0AAW1PQ45_9CHLO</name>
<dbReference type="Proteomes" id="UP001465755">
    <property type="component" value="Unassembled WGS sequence"/>
</dbReference>
<dbReference type="AlphaFoldDB" id="A0AAW1PQ45"/>
<gene>
    <name evidence="1" type="ORF">WJX73_001895</name>
</gene>
<reference evidence="1 2" key="1">
    <citation type="journal article" date="2024" name="Nat. Commun.">
        <title>Phylogenomics reveals the evolutionary origins of lichenization in chlorophyte algae.</title>
        <authorList>
            <person name="Puginier C."/>
            <person name="Libourel C."/>
            <person name="Otte J."/>
            <person name="Skaloud P."/>
            <person name="Haon M."/>
            <person name="Grisel S."/>
            <person name="Petersen M."/>
            <person name="Berrin J.G."/>
            <person name="Delaux P.M."/>
            <person name="Dal Grande F."/>
            <person name="Keller J."/>
        </authorList>
    </citation>
    <scope>NUCLEOTIDE SEQUENCE [LARGE SCALE GENOMIC DNA]</scope>
    <source>
        <strain evidence="1 2">SAG 2036</strain>
    </source>
</reference>
<comment type="caution">
    <text evidence="1">The sequence shown here is derived from an EMBL/GenBank/DDBJ whole genome shotgun (WGS) entry which is preliminary data.</text>
</comment>